<evidence type="ECO:0000256" key="9">
    <source>
        <dbReference type="ARBA" id="ARBA00061485"/>
    </source>
</evidence>
<dbReference type="EMBL" id="CP136964">
    <property type="protein sequence ID" value="WOS95558.1"/>
    <property type="molecule type" value="Genomic_DNA"/>
</dbReference>
<accession>A0AAF1BR00</accession>
<feature type="site" description="Transition state stabilizer" evidence="10">
    <location>
        <position position="22"/>
    </location>
</feature>
<comment type="pathway">
    <text evidence="1">Cell wall biogenesis; poly(ribitol phosphate) teichoic acid biosynthesis.</text>
</comment>
<comment type="similarity">
    <text evidence="10">Belongs to the IspD/TarI cytidylyltransferase family. IspD subfamily.</text>
</comment>
<sequence length="224" mass="25212">MQYSAVIPAAGIGKRMGLGFNKIKYEIDGQSIIHRTVDIFNQDPDCKEIIIATGKEDIEELNEELKDVKKVKRIVLGGKERQHSIYNALLHVDADYVFVHDAARPFLDMGTLSRLKTAVVEKEAVICGVKAKNTMKTVVDGKVEATINRETTFEVHTPQAFCYNLLMDAHEYARENDLAVTDDAMMVEAYGHDVFMVDSSYNNIKITTVEDLVLGESILRSRER</sequence>
<comment type="function">
    <text evidence="8">Catalyzes the transfer of the cytidylyl group of CTP to D-ribitol 5-phosphate.</text>
</comment>
<dbReference type="Pfam" id="PF01128">
    <property type="entry name" value="IspD"/>
    <property type="match status" value="1"/>
</dbReference>
<dbReference type="AlphaFoldDB" id="A0AAF1BR00"/>
<evidence type="ECO:0000256" key="4">
    <source>
        <dbReference type="ARBA" id="ARBA00022944"/>
    </source>
</evidence>
<comment type="pathway">
    <text evidence="10">Isoprenoid biosynthesis; isopentenyl diphosphate biosynthesis via DXP pathway; isopentenyl diphosphate from 1-deoxy-D-xylulose 5-phosphate: step 2/6.</text>
</comment>
<evidence type="ECO:0000256" key="10">
    <source>
        <dbReference type="HAMAP-Rule" id="MF_00108"/>
    </source>
</evidence>
<dbReference type="GO" id="GO:0047349">
    <property type="term" value="F:D-ribitol-5-phosphate cytidylyltransferase activity"/>
    <property type="evidence" value="ECO:0007669"/>
    <property type="project" value="UniProtKB-EC"/>
</dbReference>
<dbReference type="FunFam" id="3.90.550.10:FF:000003">
    <property type="entry name" value="2-C-methyl-D-erythritol 4-phosphate cytidylyltransferase"/>
    <property type="match status" value="1"/>
</dbReference>
<organism evidence="11 12">
    <name type="scientific">Nosocomiicoccus massiliensis</name>
    <dbReference type="NCBI Taxonomy" id="1232430"/>
    <lineage>
        <taxon>Bacteria</taxon>
        <taxon>Bacillati</taxon>
        <taxon>Bacillota</taxon>
        <taxon>Bacilli</taxon>
        <taxon>Bacillales</taxon>
        <taxon>Staphylococcaceae</taxon>
        <taxon>Nosocomiicoccus</taxon>
    </lineage>
</organism>
<evidence type="ECO:0000256" key="1">
    <source>
        <dbReference type="ARBA" id="ARBA00004837"/>
    </source>
</evidence>
<comment type="catalytic activity">
    <reaction evidence="7">
        <text>D-ribitol 5-phosphate + CTP + H(+) = CDP-L-ribitol + diphosphate</text>
        <dbReference type="Rhea" id="RHEA:12456"/>
        <dbReference type="ChEBI" id="CHEBI:15378"/>
        <dbReference type="ChEBI" id="CHEBI:33019"/>
        <dbReference type="ChEBI" id="CHEBI:37563"/>
        <dbReference type="ChEBI" id="CHEBI:57608"/>
        <dbReference type="ChEBI" id="CHEBI:57695"/>
        <dbReference type="EC" id="2.7.7.40"/>
    </reaction>
</comment>
<keyword evidence="5 10" id="KW-0414">Isoprene biosynthesis</keyword>
<reference evidence="12" key="1">
    <citation type="submission" date="2017-09" db="EMBL/GenBank/DDBJ databases">
        <title>Bacterial strain isolated from the female urinary microbiota.</title>
        <authorList>
            <person name="Thomas-White K."/>
            <person name="Kumar N."/>
            <person name="Forster S."/>
            <person name="Putonti C."/>
            <person name="Lawley T."/>
            <person name="Wolfe A.J."/>
        </authorList>
    </citation>
    <scope>NUCLEOTIDE SEQUENCE [LARGE SCALE GENOMIC DNA]</scope>
    <source>
        <strain evidence="12">UMB0959</strain>
    </source>
</reference>
<evidence type="ECO:0000256" key="3">
    <source>
        <dbReference type="ARBA" id="ARBA00022695"/>
    </source>
</evidence>
<evidence type="ECO:0000313" key="11">
    <source>
        <dbReference type="EMBL" id="WOS95558.1"/>
    </source>
</evidence>
<dbReference type="SUPFAM" id="SSF53448">
    <property type="entry name" value="Nucleotide-diphospho-sugar transferases"/>
    <property type="match status" value="1"/>
</dbReference>
<evidence type="ECO:0000256" key="6">
    <source>
        <dbReference type="ARBA" id="ARBA00023316"/>
    </source>
</evidence>
<proteinExistence type="inferred from homology"/>
<comment type="function">
    <text evidence="10">Catalyzes the formation of 4-diphosphocytidyl-2-C-methyl-D-erythritol from CTP and 2-C-methyl-D-erythritol 4-phosphate (MEP).</text>
</comment>
<dbReference type="CDD" id="cd02516">
    <property type="entry name" value="CDP-ME_synthetase"/>
    <property type="match status" value="1"/>
</dbReference>
<comment type="catalytic activity">
    <reaction evidence="10">
        <text>2-C-methyl-D-erythritol 4-phosphate + CTP + H(+) = 4-CDP-2-C-methyl-D-erythritol + diphosphate</text>
        <dbReference type="Rhea" id="RHEA:13429"/>
        <dbReference type="ChEBI" id="CHEBI:15378"/>
        <dbReference type="ChEBI" id="CHEBI:33019"/>
        <dbReference type="ChEBI" id="CHEBI:37563"/>
        <dbReference type="ChEBI" id="CHEBI:57823"/>
        <dbReference type="ChEBI" id="CHEBI:58262"/>
        <dbReference type="EC" id="2.7.7.60"/>
    </reaction>
</comment>
<dbReference type="GO" id="GO:0071555">
    <property type="term" value="P:cell wall organization"/>
    <property type="evidence" value="ECO:0007669"/>
    <property type="project" value="UniProtKB-KW"/>
</dbReference>
<dbReference type="GO" id="GO:0019350">
    <property type="term" value="P:teichoic acid biosynthetic process"/>
    <property type="evidence" value="ECO:0007669"/>
    <property type="project" value="UniProtKB-KW"/>
</dbReference>
<dbReference type="GO" id="GO:0019288">
    <property type="term" value="P:isopentenyl diphosphate biosynthetic process, methylerythritol 4-phosphate pathway"/>
    <property type="evidence" value="ECO:0007669"/>
    <property type="project" value="UniProtKB-UniRule"/>
</dbReference>
<evidence type="ECO:0000256" key="5">
    <source>
        <dbReference type="ARBA" id="ARBA00023229"/>
    </source>
</evidence>
<dbReference type="InterPro" id="IPR034683">
    <property type="entry name" value="IspD/TarI"/>
</dbReference>
<dbReference type="InterPro" id="IPR050088">
    <property type="entry name" value="IspD/TarI_cytidylyltransf_bact"/>
</dbReference>
<evidence type="ECO:0000256" key="2">
    <source>
        <dbReference type="ARBA" id="ARBA00022679"/>
    </source>
</evidence>
<dbReference type="Gene3D" id="3.90.550.10">
    <property type="entry name" value="Spore Coat Polysaccharide Biosynthesis Protein SpsA, Chain A"/>
    <property type="match status" value="1"/>
</dbReference>
<protein>
    <recommendedName>
        <fullName evidence="10">2-C-methyl-D-erythritol 4-phosphate cytidylyltransferase</fullName>
        <ecNumber evidence="10">2.7.7.60</ecNumber>
    </recommendedName>
    <alternativeName>
        <fullName evidence="10">4-diphosphocytidyl-2C-methyl-D-erythritol synthase</fullName>
    </alternativeName>
    <alternativeName>
        <fullName evidence="10">MEP cytidylyltransferase</fullName>
        <shortName evidence="10">MCT</shortName>
    </alternativeName>
</protein>
<keyword evidence="2 10" id="KW-0808">Transferase</keyword>
<keyword evidence="4" id="KW-0777">Teichoic acid biosynthesis</keyword>
<keyword evidence="6" id="KW-0961">Cell wall biogenesis/degradation</keyword>
<keyword evidence="3 10" id="KW-0548">Nucleotidyltransferase</keyword>
<dbReference type="HAMAP" id="MF_00108">
    <property type="entry name" value="IspD"/>
    <property type="match status" value="1"/>
</dbReference>
<dbReference type="RefSeq" id="WP_102167589.1">
    <property type="nucleotide sequence ID" value="NZ_CP136964.1"/>
</dbReference>
<dbReference type="KEGG" id="nmy:CJ229_005505"/>
<feature type="site" description="Transition state stabilizer" evidence="10">
    <location>
        <position position="15"/>
    </location>
</feature>
<evidence type="ECO:0000256" key="7">
    <source>
        <dbReference type="ARBA" id="ARBA00049484"/>
    </source>
</evidence>
<evidence type="ECO:0000313" key="12">
    <source>
        <dbReference type="Proteomes" id="UP000243626"/>
    </source>
</evidence>
<dbReference type="PANTHER" id="PTHR32125">
    <property type="entry name" value="2-C-METHYL-D-ERYTHRITOL 4-PHOSPHATE CYTIDYLYLTRANSFERASE, CHLOROPLASTIC"/>
    <property type="match status" value="1"/>
</dbReference>
<dbReference type="EC" id="2.7.7.60" evidence="10"/>
<dbReference type="Proteomes" id="UP000243626">
    <property type="component" value="Chromosome"/>
</dbReference>
<dbReference type="InterPro" id="IPR001228">
    <property type="entry name" value="IspD"/>
</dbReference>
<reference evidence="11 12" key="2">
    <citation type="submission" date="2023-10" db="EMBL/GenBank/DDBJ databases">
        <authorList>
            <person name="Choi B."/>
        </authorList>
    </citation>
    <scope>NUCLEOTIDE SEQUENCE [LARGE SCALE GENOMIC DNA]</scope>
    <source>
        <strain evidence="11 12">UMB0959</strain>
    </source>
</reference>
<evidence type="ECO:0000256" key="8">
    <source>
        <dbReference type="ARBA" id="ARBA00056549"/>
    </source>
</evidence>
<feature type="site" description="Positions MEP for the nucleophilic attack" evidence="10">
    <location>
        <position position="149"/>
    </location>
</feature>
<dbReference type="InterPro" id="IPR029044">
    <property type="entry name" value="Nucleotide-diphossugar_trans"/>
</dbReference>
<keyword evidence="12" id="KW-1185">Reference proteome</keyword>
<dbReference type="GO" id="GO:0050518">
    <property type="term" value="F:2-C-methyl-D-erythritol 4-phosphate cytidylyltransferase activity"/>
    <property type="evidence" value="ECO:0007669"/>
    <property type="project" value="UniProtKB-UniRule"/>
</dbReference>
<feature type="site" description="Positions MEP for the nucleophilic attack" evidence="10">
    <location>
        <position position="205"/>
    </location>
</feature>
<name>A0AAF1BR00_9STAP</name>
<gene>
    <name evidence="10 11" type="primary">ispD</name>
    <name evidence="11" type="ORF">CJ229_005505</name>
</gene>
<dbReference type="PANTHER" id="PTHR32125:SF4">
    <property type="entry name" value="2-C-METHYL-D-ERYTHRITOL 4-PHOSPHATE CYTIDYLYLTRANSFERASE, CHLOROPLASTIC"/>
    <property type="match status" value="1"/>
</dbReference>
<comment type="similarity">
    <text evidence="9">Belongs to the IspD/TarI cytidylyltransferase family. TarI subfamily.</text>
</comment>
<dbReference type="NCBIfam" id="TIGR00453">
    <property type="entry name" value="ispD"/>
    <property type="match status" value="1"/>
</dbReference>